<feature type="transmembrane region" description="Helical" evidence="1">
    <location>
        <begin position="69"/>
        <end position="92"/>
    </location>
</feature>
<evidence type="ECO:0000313" key="3">
    <source>
        <dbReference type="Proteomes" id="UP000218968"/>
    </source>
</evidence>
<organism evidence="2 3">
    <name type="scientific">Luteimonas chenhongjianii</name>
    <dbReference type="NCBI Taxonomy" id="2006110"/>
    <lineage>
        <taxon>Bacteria</taxon>
        <taxon>Pseudomonadati</taxon>
        <taxon>Pseudomonadota</taxon>
        <taxon>Gammaproteobacteria</taxon>
        <taxon>Lysobacterales</taxon>
        <taxon>Lysobacteraceae</taxon>
        <taxon>Luteimonas</taxon>
    </lineage>
</organism>
<keyword evidence="1" id="KW-0472">Membrane</keyword>
<dbReference type="Proteomes" id="UP000218968">
    <property type="component" value="Chromosome"/>
</dbReference>
<keyword evidence="1" id="KW-1133">Transmembrane helix</keyword>
<sequence length="97" mass="10792">MLRPFAVYLVAYLAVFIFRAINGSTAPDALLGLLVSIALAFQISRSILLRLKRKDEAGRFTDQVMRGTTLYTVVMMVALPTSFVVIVGYLLIYTLTM</sequence>
<evidence type="ECO:0000256" key="1">
    <source>
        <dbReference type="SAM" id="Phobius"/>
    </source>
</evidence>
<gene>
    <name evidence="2" type="ORF">CNR27_12370</name>
</gene>
<dbReference type="AlphaFoldDB" id="A0A290XG79"/>
<keyword evidence="3" id="KW-1185">Reference proteome</keyword>
<dbReference type="RefSeq" id="WP_096299204.1">
    <property type="nucleotide sequence ID" value="NZ_CP023406.1"/>
</dbReference>
<protein>
    <submittedName>
        <fullName evidence="2">Uncharacterized protein</fullName>
    </submittedName>
</protein>
<dbReference type="KEGG" id="lum:CNR27_12370"/>
<keyword evidence="1" id="KW-0812">Transmembrane</keyword>
<proteinExistence type="predicted"/>
<feature type="transmembrane region" description="Helical" evidence="1">
    <location>
        <begin position="30"/>
        <end position="48"/>
    </location>
</feature>
<name>A0A290XG79_9GAMM</name>
<accession>A0A290XG79</accession>
<reference evidence="3" key="1">
    <citation type="submission" date="2017-09" db="EMBL/GenBank/DDBJ databases">
        <title>Luteimonas liuhanmingii sp.nov., isolated from the intestinal contents of Tibetan Plateau Pika in Yushu, Qinghai Province, China.</title>
        <authorList>
            <person name="Gui Z."/>
        </authorList>
    </citation>
    <scope>NUCLEOTIDE SEQUENCE [LARGE SCALE GENOMIC DNA]</scope>
    <source>
        <strain evidence="3">100111</strain>
    </source>
</reference>
<dbReference type="EMBL" id="CP023406">
    <property type="protein sequence ID" value="ATD68127.1"/>
    <property type="molecule type" value="Genomic_DNA"/>
</dbReference>
<evidence type="ECO:0000313" key="2">
    <source>
        <dbReference type="EMBL" id="ATD68127.1"/>
    </source>
</evidence>